<organism evidence="2 3">
    <name type="scientific">Thioclava electrotropha</name>
    <dbReference type="NCBI Taxonomy" id="1549850"/>
    <lineage>
        <taxon>Bacteria</taxon>
        <taxon>Pseudomonadati</taxon>
        <taxon>Pseudomonadota</taxon>
        <taxon>Alphaproteobacteria</taxon>
        <taxon>Rhodobacterales</taxon>
        <taxon>Paracoccaceae</taxon>
        <taxon>Thioclava</taxon>
    </lineage>
</organism>
<reference evidence="2 3" key="1">
    <citation type="submission" date="2020-05" db="EMBL/GenBank/DDBJ databases">
        <title>Thioclava electrotropha strain Elox9 finished genome.</title>
        <authorList>
            <person name="Rowe A.R."/>
            <person name="Wilbanks E.G."/>
        </authorList>
    </citation>
    <scope>NUCLEOTIDE SEQUENCE [LARGE SCALE GENOMIC DNA]</scope>
    <source>
        <strain evidence="2 3">Elox9</strain>
        <plasmid evidence="2 3">pTElox9</plasmid>
    </source>
</reference>
<sequence>MPTGHENPDCDSPPVLLDRAFLRRRWRFSASDTFLWRHEQRGLLVPVTDGTKLRYTWDAVFAFEGGPPPEGMVAAYKGDLLTVEEAARLCSVSPSYIRAEARAENLPSRRAGRACLFVPAEVEAWRARRFVNRKTLKKAGISSDKWNGG</sequence>
<keyword evidence="2" id="KW-0614">Plasmid</keyword>
<keyword evidence="3" id="KW-1185">Reference proteome</keyword>
<dbReference type="RefSeq" id="WP_083080200.1">
    <property type="nucleotide sequence ID" value="NZ_CP053563.1"/>
</dbReference>
<gene>
    <name evidence="2" type="ORF">AKL02_020670</name>
</gene>
<dbReference type="Pfam" id="PF12728">
    <property type="entry name" value="HTH_17"/>
    <property type="match status" value="1"/>
</dbReference>
<name>A0ABX6Z0K7_9RHOB</name>
<dbReference type="InterPro" id="IPR041657">
    <property type="entry name" value="HTH_17"/>
</dbReference>
<accession>A0ABX6Z0K7</accession>
<protein>
    <submittedName>
        <fullName evidence="2">Helix-turn-helix domain-containing protein</fullName>
    </submittedName>
</protein>
<evidence type="ECO:0000259" key="1">
    <source>
        <dbReference type="Pfam" id="PF12728"/>
    </source>
</evidence>
<feature type="domain" description="Helix-turn-helix" evidence="1">
    <location>
        <begin position="80"/>
        <end position="129"/>
    </location>
</feature>
<evidence type="ECO:0000313" key="3">
    <source>
        <dbReference type="Proteomes" id="UP000192422"/>
    </source>
</evidence>
<evidence type="ECO:0000313" key="2">
    <source>
        <dbReference type="EMBL" id="QPZ93392.1"/>
    </source>
</evidence>
<dbReference type="Proteomes" id="UP000192422">
    <property type="component" value="Plasmid pTElox9"/>
</dbReference>
<dbReference type="EMBL" id="CP053563">
    <property type="protein sequence ID" value="QPZ93392.1"/>
    <property type="molecule type" value="Genomic_DNA"/>
</dbReference>
<proteinExistence type="predicted"/>
<geneLocation type="plasmid" evidence="2 3">
    <name>pTElox9</name>
</geneLocation>